<dbReference type="InterPro" id="IPR013974">
    <property type="entry name" value="SAF"/>
</dbReference>
<reference evidence="9 10" key="1">
    <citation type="submission" date="2016-11" db="EMBL/GenBank/DDBJ databases">
        <authorList>
            <person name="Jaros S."/>
            <person name="Januszkiewicz K."/>
            <person name="Wedrychowicz H."/>
        </authorList>
    </citation>
    <scope>NUCLEOTIDE SEQUENCE [LARGE SCALE GENOMIC DNA]</scope>
    <source>
        <strain evidence="9 10">DSM 16917</strain>
    </source>
</reference>
<dbReference type="InterPro" id="IPR039246">
    <property type="entry name" value="Flagellar_FlgA"/>
</dbReference>
<dbReference type="Gene3D" id="3.90.1210.10">
    <property type="entry name" value="Antifreeze-like/N-acetylneuraminic acid synthase C-terminal domain"/>
    <property type="match status" value="1"/>
</dbReference>
<dbReference type="Gene3D" id="2.30.30.760">
    <property type="match status" value="1"/>
</dbReference>
<dbReference type="OrthoDB" id="5729023at2"/>
<dbReference type="EMBL" id="FQXG01000002">
    <property type="protein sequence ID" value="SHH19702.1"/>
    <property type="molecule type" value="Genomic_DNA"/>
</dbReference>
<dbReference type="RefSeq" id="WP_067657870.1">
    <property type="nucleotide sequence ID" value="NZ_FQXG01000002.1"/>
</dbReference>
<keyword evidence="5 7" id="KW-0574">Periplasm</keyword>
<dbReference type="GO" id="GO:0042597">
    <property type="term" value="C:periplasmic space"/>
    <property type="evidence" value="ECO:0007669"/>
    <property type="project" value="UniProtKB-SubCell"/>
</dbReference>
<protein>
    <recommendedName>
        <fullName evidence="3 7">Flagella basal body P-ring formation protein FlgA</fullName>
    </recommendedName>
</protein>
<keyword evidence="9" id="KW-0282">Flagellum</keyword>
<keyword evidence="10" id="KW-1185">Reference proteome</keyword>
<evidence type="ECO:0000256" key="3">
    <source>
        <dbReference type="ARBA" id="ARBA00014754"/>
    </source>
</evidence>
<dbReference type="Pfam" id="PF13144">
    <property type="entry name" value="ChapFlgA"/>
    <property type="match status" value="1"/>
</dbReference>
<dbReference type="Proteomes" id="UP000184268">
    <property type="component" value="Unassembled WGS sequence"/>
</dbReference>
<feature type="chain" id="PRO_5009735436" description="Flagella basal body P-ring formation protein FlgA" evidence="7">
    <location>
        <begin position="26"/>
        <end position="241"/>
    </location>
</feature>
<evidence type="ECO:0000313" key="10">
    <source>
        <dbReference type="Proteomes" id="UP000184268"/>
    </source>
</evidence>
<dbReference type="STRING" id="299255.SAMN02745129_1434"/>
<dbReference type="Pfam" id="PF17656">
    <property type="entry name" value="ChapFlgA_N"/>
    <property type="match status" value="1"/>
</dbReference>
<evidence type="ECO:0000256" key="5">
    <source>
        <dbReference type="ARBA" id="ARBA00022764"/>
    </source>
</evidence>
<dbReference type="CDD" id="cd11614">
    <property type="entry name" value="SAF_CpaB_FlgA_like"/>
    <property type="match status" value="1"/>
</dbReference>
<keyword evidence="7" id="KW-1005">Bacterial flagellum biogenesis</keyword>
<organism evidence="9 10">
    <name type="scientific">Ferrimonas marina</name>
    <dbReference type="NCBI Taxonomy" id="299255"/>
    <lineage>
        <taxon>Bacteria</taxon>
        <taxon>Pseudomonadati</taxon>
        <taxon>Pseudomonadota</taxon>
        <taxon>Gammaproteobacteria</taxon>
        <taxon>Alteromonadales</taxon>
        <taxon>Ferrimonadaceae</taxon>
        <taxon>Ferrimonas</taxon>
    </lineage>
</organism>
<dbReference type="GO" id="GO:0044780">
    <property type="term" value="P:bacterial-type flagellum assembly"/>
    <property type="evidence" value="ECO:0007669"/>
    <property type="project" value="InterPro"/>
</dbReference>
<keyword evidence="4 7" id="KW-0732">Signal</keyword>
<accession>A0A1M5R034</accession>
<comment type="function">
    <text evidence="6 7">Involved in the assembly process of the P-ring formation. It may associate with FlgF on the rod constituting a structure essential for the P-ring assembly or may act as a modulator protein for the P-ring assembly.</text>
</comment>
<dbReference type="AlphaFoldDB" id="A0A1M5R034"/>
<dbReference type="InterPro" id="IPR017585">
    <property type="entry name" value="SAF_FlgA"/>
</dbReference>
<sequence length="241" mass="26185">MGIKGRAISAFFAATFLLLPLQGQAETEGAKAQIEQAMMAQLKQELATWQRRSGAELMDEGISLRLPSSVAQLAPCPTPLEVEAGRNAPLGHQQRQIRCEAEGWRLFVRARVEAKVTVPVTVRRLGRGHRIERTDLVMEPRVLGLSDQDLVFAQSDLVGQSVRRSLRPGQPVRLSQISPPYLVAMGDEVVIQAGTEGFAATMTGTALDNGSEGQAVRVRNNSSGQVITAYPVRKGVVATRY</sequence>
<proteinExistence type="inferred from homology"/>
<evidence type="ECO:0000313" key="9">
    <source>
        <dbReference type="EMBL" id="SHH19702.1"/>
    </source>
</evidence>
<evidence type="ECO:0000259" key="8">
    <source>
        <dbReference type="SMART" id="SM00858"/>
    </source>
</evidence>
<dbReference type="PANTHER" id="PTHR36307">
    <property type="entry name" value="FLAGELLA BASAL BODY P-RING FORMATION PROTEIN FLGA"/>
    <property type="match status" value="1"/>
</dbReference>
<comment type="subcellular location">
    <subcellularLocation>
        <location evidence="1 7">Periplasm</location>
    </subcellularLocation>
</comment>
<dbReference type="NCBIfam" id="TIGR03170">
    <property type="entry name" value="flgA_cterm"/>
    <property type="match status" value="1"/>
</dbReference>
<gene>
    <name evidence="9" type="ORF">SAMN02745129_1434</name>
</gene>
<dbReference type="InterPro" id="IPR041231">
    <property type="entry name" value="FlgA_N"/>
</dbReference>
<evidence type="ECO:0000256" key="1">
    <source>
        <dbReference type="ARBA" id="ARBA00004418"/>
    </source>
</evidence>
<evidence type="ECO:0000256" key="6">
    <source>
        <dbReference type="ARBA" id="ARBA00025643"/>
    </source>
</evidence>
<dbReference type="PANTHER" id="PTHR36307:SF1">
    <property type="entry name" value="FLAGELLA BASAL BODY P-RING FORMATION PROTEIN FLGA"/>
    <property type="match status" value="1"/>
</dbReference>
<keyword evidence="9" id="KW-0966">Cell projection</keyword>
<name>A0A1M5R034_9GAMM</name>
<comment type="similarity">
    <text evidence="2 7">Belongs to the FlgA family.</text>
</comment>
<evidence type="ECO:0000256" key="7">
    <source>
        <dbReference type="RuleBase" id="RU362063"/>
    </source>
</evidence>
<feature type="domain" description="SAF" evidence="8">
    <location>
        <begin position="116"/>
        <end position="178"/>
    </location>
</feature>
<evidence type="ECO:0000256" key="2">
    <source>
        <dbReference type="ARBA" id="ARBA00010474"/>
    </source>
</evidence>
<feature type="signal peptide" evidence="7">
    <location>
        <begin position="1"/>
        <end position="25"/>
    </location>
</feature>
<keyword evidence="9" id="KW-0969">Cilium</keyword>
<dbReference type="SMART" id="SM00858">
    <property type="entry name" value="SAF"/>
    <property type="match status" value="1"/>
</dbReference>
<evidence type="ECO:0000256" key="4">
    <source>
        <dbReference type="ARBA" id="ARBA00022729"/>
    </source>
</evidence>